<evidence type="ECO:0000256" key="2">
    <source>
        <dbReference type="ARBA" id="ARBA00022448"/>
    </source>
</evidence>
<comment type="caution">
    <text evidence="7">The sequence shown here is derived from an EMBL/GenBank/DDBJ whole genome shotgun (WGS) entry which is preliminary data.</text>
</comment>
<evidence type="ECO:0000256" key="6">
    <source>
        <dbReference type="SAM" id="Phobius"/>
    </source>
</evidence>
<feature type="transmembrane region" description="Helical" evidence="6">
    <location>
        <begin position="388"/>
        <end position="409"/>
    </location>
</feature>
<dbReference type="GO" id="GO:0008521">
    <property type="term" value="F:acetyl-CoA transmembrane transporter activity"/>
    <property type="evidence" value="ECO:0007669"/>
    <property type="project" value="InterPro"/>
</dbReference>
<feature type="transmembrane region" description="Helical" evidence="6">
    <location>
        <begin position="50"/>
        <end position="72"/>
    </location>
</feature>
<dbReference type="Pfam" id="PF13000">
    <property type="entry name" value="Acatn"/>
    <property type="match status" value="1"/>
</dbReference>
<dbReference type="PANTHER" id="PTHR12778">
    <property type="entry name" value="SOLUTE CARRIER FAMILY 33 ACETYL-COA TRANSPORTER -RELATED"/>
    <property type="match status" value="1"/>
</dbReference>
<keyword evidence="2" id="KW-0813">Transport</keyword>
<dbReference type="GO" id="GO:0016020">
    <property type="term" value="C:membrane"/>
    <property type="evidence" value="ECO:0007669"/>
    <property type="project" value="UniProtKB-SubCell"/>
</dbReference>
<accession>A0A388SF28</accession>
<evidence type="ECO:0000313" key="8">
    <source>
        <dbReference type="Proteomes" id="UP000266091"/>
    </source>
</evidence>
<dbReference type="InterPro" id="IPR004752">
    <property type="entry name" value="AmpG_permease/AT-1"/>
</dbReference>
<protein>
    <submittedName>
        <fullName evidence="7">MFS transporter</fullName>
    </submittedName>
</protein>
<feature type="transmembrane region" description="Helical" evidence="6">
    <location>
        <begin position="352"/>
        <end position="376"/>
    </location>
</feature>
<dbReference type="RefSeq" id="WP_116269695.1">
    <property type="nucleotide sequence ID" value="NZ_BGZJ01000001.1"/>
</dbReference>
<dbReference type="SUPFAM" id="SSF103473">
    <property type="entry name" value="MFS general substrate transporter"/>
    <property type="match status" value="1"/>
</dbReference>
<dbReference type="Proteomes" id="UP000266091">
    <property type="component" value="Unassembled WGS sequence"/>
</dbReference>
<evidence type="ECO:0000256" key="4">
    <source>
        <dbReference type="ARBA" id="ARBA00022989"/>
    </source>
</evidence>
<feature type="transmembrane region" description="Helical" evidence="6">
    <location>
        <begin position="196"/>
        <end position="214"/>
    </location>
</feature>
<keyword evidence="3 6" id="KW-0812">Transmembrane</keyword>
<dbReference type="InterPro" id="IPR036259">
    <property type="entry name" value="MFS_trans_sf"/>
</dbReference>
<name>A0A388SF28_9BURK</name>
<evidence type="ECO:0000256" key="3">
    <source>
        <dbReference type="ARBA" id="ARBA00022692"/>
    </source>
</evidence>
<reference evidence="7 8" key="1">
    <citation type="journal article" date="2018" name="Int. J. Syst. Evol. Microbiol.">
        <title>Mesosutterella multiformis gen. nov., sp. nov., a member of the family Sutterellaceae and Sutterella megalosphaeroides sp. nov., isolated from human faeces.</title>
        <authorList>
            <person name="Sakamoto M."/>
            <person name="Ikeyama N."/>
            <person name="Kunihiro T."/>
            <person name="Iino T."/>
            <person name="Yuki M."/>
            <person name="Ohkuma M."/>
        </authorList>
    </citation>
    <scope>NUCLEOTIDE SEQUENCE [LARGE SCALE GENOMIC DNA]</scope>
    <source>
        <strain evidence="7 8">4NBBH2</strain>
    </source>
</reference>
<comment type="subcellular location">
    <subcellularLocation>
        <location evidence="1">Membrane</location>
        <topology evidence="1">Multi-pass membrane protein</topology>
    </subcellularLocation>
</comment>
<dbReference type="PANTHER" id="PTHR12778:SF10">
    <property type="entry name" value="MAJOR FACILITATOR SUPERFAMILY DOMAIN-CONTAINING PROTEIN 3"/>
    <property type="match status" value="1"/>
</dbReference>
<evidence type="ECO:0000256" key="5">
    <source>
        <dbReference type="ARBA" id="ARBA00023136"/>
    </source>
</evidence>
<gene>
    <name evidence="7" type="ORF">MESMUL_06480</name>
</gene>
<feature type="transmembrane region" description="Helical" evidence="6">
    <location>
        <begin position="93"/>
        <end position="112"/>
    </location>
</feature>
<dbReference type="OrthoDB" id="9787815at2"/>
<feature type="transmembrane region" description="Helical" evidence="6">
    <location>
        <begin position="24"/>
        <end position="44"/>
    </location>
</feature>
<dbReference type="Gene3D" id="1.20.1250.20">
    <property type="entry name" value="MFS general substrate transporter like domains"/>
    <property type="match status" value="2"/>
</dbReference>
<accession>A0A401LK61</accession>
<dbReference type="GO" id="GO:0035348">
    <property type="term" value="P:acetyl-CoA transmembrane transport"/>
    <property type="evidence" value="ECO:0007669"/>
    <property type="project" value="InterPro"/>
</dbReference>
<dbReference type="NCBIfam" id="TIGR00901">
    <property type="entry name" value="2A0125"/>
    <property type="match status" value="1"/>
</dbReference>
<feature type="transmembrane region" description="Helical" evidence="6">
    <location>
        <begin position="292"/>
        <end position="318"/>
    </location>
</feature>
<dbReference type="InterPro" id="IPR024371">
    <property type="entry name" value="AcetylCoA_trans_1-like"/>
</dbReference>
<evidence type="ECO:0000256" key="1">
    <source>
        <dbReference type="ARBA" id="ARBA00004141"/>
    </source>
</evidence>
<feature type="transmembrane region" description="Helical" evidence="6">
    <location>
        <begin position="415"/>
        <end position="436"/>
    </location>
</feature>
<keyword evidence="5 6" id="KW-0472">Membrane</keyword>
<dbReference type="AlphaFoldDB" id="A0A388SF28"/>
<keyword evidence="8" id="KW-1185">Reference proteome</keyword>
<proteinExistence type="predicted"/>
<keyword evidence="4 6" id="KW-1133">Transmembrane helix</keyword>
<feature type="transmembrane region" description="Helical" evidence="6">
    <location>
        <begin position="325"/>
        <end position="346"/>
    </location>
</feature>
<feature type="transmembrane region" description="Helical" evidence="6">
    <location>
        <begin position="163"/>
        <end position="184"/>
    </location>
</feature>
<evidence type="ECO:0000313" key="7">
    <source>
        <dbReference type="EMBL" id="GBO93294.1"/>
    </source>
</evidence>
<organism evidence="7 8">
    <name type="scientific">Mesosutterella multiformis</name>
    <dbReference type="NCBI Taxonomy" id="2259133"/>
    <lineage>
        <taxon>Bacteria</taxon>
        <taxon>Pseudomonadati</taxon>
        <taxon>Pseudomonadota</taxon>
        <taxon>Betaproteobacteria</taxon>
        <taxon>Burkholderiales</taxon>
        <taxon>Sutterellaceae</taxon>
        <taxon>Mesosutterella</taxon>
    </lineage>
</organism>
<dbReference type="EMBL" id="BGZJ01000001">
    <property type="protein sequence ID" value="GBO93294.1"/>
    <property type="molecule type" value="Genomic_DNA"/>
</dbReference>
<feature type="transmembrane region" description="Helical" evidence="6">
    <location>
        <begin position="255"/>
        <end position="272"/>
    </location>
</feature>
<sequence>MTGGRFAKLVEDLRVYLTGPSIRMFFLGFSSGLPLLLVLGTLSFRLREAGVGLATIGFMSWIGLVYAMKWAWAPFVDRCPIPFLTKHLGRRRAWLIVAQICLLIGLCLMAVIDPVRNLTGIIAGALFTAFASATQDIALDAYRIESADARSQGVLAASYQFGYRIAMIWAGAGALGVAAAVAGVDAVGYSARAWEMAYFAMAASVLVGMVTVLLSPESPAQTPREIPAAKGRRRTPAELLKELFLAPLYDFYRRFGVWTFVLLALVATYRVSDVVMGIMANPFYADMGFTKAEVAVVIKVFGVIMTLAGTFIGGIVVLRMGVMTALFLGVVLSAATNLLFSALALIGHSVAFLTVTVSADNLAGGLASAAFVAFLSGLTSKEFSATQYALLSSVMLLLPKAIAGFSGLMVEGMGYNRFFMFTAALSIPVAVLVVLAKRSGMLSAEESGKPPTP</sequence>